<dbReference type="EMBL" id="WTYV01000002">
    <property type="protein sequence ID" value="MXO71166.1"/>
    <property type="molecule type" value="Genomic_DNA"/>
</dbReference>
<dbReference type="AlphaFoldDB" id="A0A844YVT1"/>
<feature type="domain" description="Flagellar motor switch protein FliN-like C-terminal" evidence="1">
    <location>
        <begin position="230"/>
        <end position="293"/>
    </location>
</feature>
<gene>
    <name evidence="2" type="ORF">GRI99_05880</name>
</gene>
<dbReference type="Gene3D" id="2.30.330.10">
    <property type="entry name" value="SpoA-like"/>
    <property type="match status" value="1"/>
</dbReference>
<keyword evidence="3" id="KW-1185">Reference proteome</keyword>
<sequence>MRSEGYLKAERALAQHSERLARRAPEPDELAALLVAAASRLEQALADDLAALLGGDRPQVSCGKVERAAAPRLHKMIDAVAVNWLFADAAGGELLVSLGLGGALALTDMVFGGPGAVPAVLPERLPKSTDLALARAADAVGIALGKALERDGSLALAARHDVLGKLVPARDEETFLTVRAQVAQGEAAPVDLLLVLRLSHAARVLAGGAVAAPVLKPTADYAATSEPFASVPLPLVAVLAEIKLPVRRITALKAGDIIALPMPRDVPLKLGTREIARGQAGSADGQMALRITSTGWTKKDMTNG</sequence>
<dbReference type="Proteomes" id="UP000466966">
    <property type="component" value="Unassembled WGS sequence"/>
</dbReference>
<evidence type="ECO:0000313" key="3">
    <source>
        <dbReference type="Proteomes" id="UP000466966"/>
    </source>
</evidence>
<accession>A0A844YVT1</accession>
<organism evidence="2 3">
    <name type="scientific">Alteraurantiacibacter buctensis</name>
    <dbReference type="NCBI Taxonomy" id="1503981"/>
    <lineage>
        <taxon>Bacteria</taxon>
        <taxon>Pseudomonadati</taxon>
        <taxon>Pseudomonadota</taxon>
        <taxon>Alphaproteobacteria</taxon>
        <taxon>Sphingomonadales</taxon>
        <taxon>Erythrobacteraceae</taxon>
        <taxon>Alteraurantiacibacter</taxon>
    </lineage>
</organism>
<reference evidence="2 3" key="1">
    <citation type="submission" date="2019-12" db="EMBL/GenBank/DDBJ databases">
        <title>Genomic-based taxomic classification of the family Erythrobacteraceae.</title>
        <authorList>
            <person name="Xu L."/>
        </authorList>
    </citation>
    <scope>NUCLEOTIDE SEQUENCE [LARGE SCALE GENOMIC DNA]</scope>
    <source>
        <strain evidence="2 3">M0322</strain>
    </source>
</reference>
<dbReference type="SUPFAM" id="SSF101801">
    <property type="entry name" value="Surface presentation of antigens (SPOA)"/>
    <property type="match status" value="1"/>
</dbReference>
<name>A0A844YVT1_9SPHN</name>
<protein>
    <recommendedName>
        <fullName evidence="1">Flagellar motor switch protein FliN-like C-terminal domain-containing protein</fullName>
    </recommendedName>
</protein>
<evidence type="ECO:0000313" key="2">
    <source>
        <dbReference type="EMBL" id="MXO71166.1"/>
    </source>
</evidence>
<dbReference type="InterPro" id="IPR036429">
    <property type="entry name" value="SpoA-like_sf"/>
</dbReference>
<dbReference type="Pfam" id="PF01052">
    <property type="entry name" value="FliMN_C"/>
    <property type="match status" value="1"/>
</dbReference>
<proteinExistence type="predicted"/>
<comment type="caution">
    <text evidence="2">The sequence shown here is derived from an EMBL/GenBank/DDBJ whole genome shotgun (WGS) entry which is preliminary data.</text>
</comment>
<dbReference type="RefSeq" id="WP_160771108.1">
    <property type="nucleotide sequence ID" value="NZ_WTYV01000002.1"/>
</dbReference>
<dbReference type="InterPro" id="IPR001543">
    <property type="entry name" value="FliN-like_C"/>
</dbReference>
<dbReference type="OrthoDB" id="7421075at2"/>
<evidence type="ECO:0000259" key="1">
    <source>
        <dbReference type="Pfam" id="PF01052"/>
    </source>
</evidence>